<comment type="caution">
    <text evidence="2">The sequence shown here is derived from an EMBL/GenBank/DDBJ whole genome shotgun (WGS) entry which is preliminary data.</text>
</comment>
<proteinExistence type="predicted"/>
<evidence type="ECO:0000313" key="2">
    <source>
        <dbReference type="EMBL" id="KTF06245.1"/>
    </source>
</evidence>
<protein>
    <submittedName>
        <fullName evidence="2">Secreted protein</fullName>
    </submittedName>
</protein>
<organism evidence="2">
    <name type="scientific">marine sediment metagenome</name>
    <dbReference type="NCBI Taxonomy" id="412755"/>
    <lineage>
        <taxon>unclassified sequences</taxon>
        <taxon>metagenomes</taxon>
        <taxon>ecological metagenomes</taxon>
    </lineage>
</organism>
<sequence>MMTSNSMDSRSISGSGSTTGAAVSVTTGASASTVVLSTTGA</sequence>
<dbReference type="EMBL" id="AYSL01001275">
    <property type="protein sequence ID" value="KTF06245.1"/>
    <property type="molecule type" value="Genomic_DNA"/>
</dbReference>
<reference evidence="2" key="1">
    <citation type="submission" date="2013-11" db="EMBL/GenBank/DDBJ databases">
        <title>Microbial diversity, functional groups and degradation webs in Northern and Southern Mediterranean and Red Sea marine crude oil polluted sites.</title>
        <authorList>
            <person name="Daffonchio D."/>
            <person name="Mapelli F."/>
            <person name="Ferrer M."/>
            <person name="Richter M."/>
            <person name="Cherif A."/>
            <person name="Malkawi H.I."/>
            <person name="Yakimov M.M."/>
            <person name="Abdel-Fattah Y.R."/>
            <person name="Blaghen M."/>
            <person name="Golyshin P.N."/>
            <person name="Kalogerakis N."/>
            <person name="Boon N."/>
            <person name="Magagnini M."/>
            <person name="Fava F."/>
        </authorList>
    </citation>
    <scope>NUCLEOTIDE SEQUENCE</scope>
</reference>
<dbReference type="AlphaFoldDB" id="A0A1B6NRY1"/>
<name>A0A1B6NRY1_9ZZZZ</name>
<accession>A0A1B6NRY1</accession>
<gene>
    <name evidence="2" type="ORF">MGSAQ_002259</name>
</gene>
<evidence type="ECO:0000256" key="1">
    <source>
        <dbReference type="SAM" id="MobiDB-lite"/>
    </source>
</evidence>
<feature type="compositionally biased region" description="Polar residues" evidence="1">
    <location>
        <begin position="1"/>
        <end position="12"/>
    </location>
</feature>
<feature type="region of interest" description="Disordered" evidence="1">
    <location>
        <begin position="1"/>
        <end position="24"/>
    </location>
</feature>
<feature type="compositionally biased region" description="Low complexity" evidence="1">
    <location>
        <begin position="13"/>
        <end position="24"/>
    </location>
</feature>